<comment type="caution">
    <text evidence="4">The sequence shown here is derived from an EMBL/GenBank/DDBJ whole genome shotgun (WGS) entry which is preliminary data.</text>
</comment>
<dbReference type="SUPFAM" id="SSF50965">
    <property type="entry name" value="Galactose oxidase, central domain"/>
    <property type="match status" value="1"/>
</dbReference>
<dbReference type="InterPro" id="IPR001810">
    <property type="entry name" value="F-box_dom"/>
</dbReference>
<gene>
    <name evidence="4" type="ORF">MERR_LOCUS19316</name>
</gene>
<dbReference type="PANTHER" id="PTHR31672:SF9">
    <property type="entry name" value="F-BOX DOMAIN-CONTAINING PROTEIN"/>
    <property type="match status" value="1"/>
</dbReference>
<protein>
    <recommendedName>
        <fullName evidence="6">F-box domain-containing protein</fullName>
    </recommendedName>
</protein>
<dbReference type="InterPro" id="IPR056592">
    <property type="entry name" value="Beta-prop_At3g26010-like"/>
</dbReference>
<dbReference type="OrthoDB" id="674184at2759"/>
<reference evidence="4" key="1">
    <citation type="submission" date="2020-01" db="EMBL/GenBank/DDBJ databases">
        <authorList>
            <person name="Mishra B."/>
        </authorList>
    </citation>
    <scope>NUCLEOTIDE SEQUENCE [LARGE SCALE GENOMIC DNA]</scope>
</reference>
<dbReference type="Pfam" id="PF00646">
    <property type="entry name" value="F-box"/>
    <property type="match status" value="1"/>
</dbReference>
<proteinExistence type="predicted"/>
<sequence>MWVTNKIVDVEADLSWSKFAVVLVRPSVNFHAFTSLLIDEEKKVAVCCEYSPCPRRNDDATEEIPHLKDPWLQIGYFGYSVRLVTPTSPMMYIEYPHWSPIRTEPEDLWAIILSRLPLKTITASKMVCKQWKSVVQSQFLRELFLSRHQNSHSSWSLMCKESQKEVVAHYGCDIWGLERSLGSYISSFVTDKRKIREDDKHRPVWFDDEEVSVVYTDVGLILISFRNLEGNLTYHVANPITRQYIELPPLPRLLLAKSAKHSGLATRTENGVVLSYKVVLLEKCYFETNDLSLEIFSSDTGLWSFNTLRCPQSVRRCLNLDPFSLNGKLYWLGGNSDLGEVVVSHDFYATGTESNRCKVIPFPDLGIKPPNFRRSCTTSQGSLMYMNIFSEHNGDGSVEHKLSVWRLKSDEWRLVSQISPACIKTRFDYFPLTINPFDANTMYLLSRMHKCLASTNVHKGKFGLHNNLERSSNGRTLIFAGELDLATFSTFALPLWLSRIPSPPSLAR</sequence>
<dbReference type="Pfam" id="PF24750">
    <property type="entry name" value="b-prop_At3g26010-like"/>
    <property type="match status" value="1"/>
</dbReference>
<feature type="domain" description="F-box associated beta-propeller type 1" evidence="2">
    <location>
        <begin position="1"/>
        <end position="50"/>
    </location>
</feature>
<feature type="domain" description="F-box" evidence="1">
    <location>
        <begin position="105"/>
        <end position="139"/>
    </location>
</feature>
<name>A0A6D2INT4_9BRAS</name>
<dbReference type="InterPro" id="IPR011043">
    <property type="entry name" value="Gal_Oxase/kelch_b-propeller"/>
</dbReference>
<dbReference type="EMBL" id="CACVBM020001117">
    <property type="protein sequence ID" value="CAA7032081.1"/>
    <property type="molecule type" value="Genomic_DNA"/>
</dbReference>
<evidence type="ECO:0000259" key="2">
    <source>
        <dbReference type="Pfam" id="PF07734"/>
    </source>
</evidence>
<dbReference type="InterPro" id="IPR036047">
    <property type="entry name" value="F-box-like_dom_sf"/>
</dbReference>
<dbReference type="InterPro" id="IPR006527">
    <property type="entry name" value="F-box-assoc_dom_typ1"/>
</dbReference>
<organism evidence="4 5">
    <name type="scientific">Microthlaspi erraticum</name>
    <dbReference type="NCBI Taxonomy" id="1685480"/>
    <lineage>
        <taxon>Eukaryota</taxon>
        <taxon>Viridiplantae</taxon>
        <taxon>Streptophyta</taxon>
        <taxon>Embryophyta</taxon>
        <taxon>Tracheophyta</taxon>
        <taxon>Spermatophyta</taxon>
        <taxon>Magnoliopsida</taxon>
        <taxon>eudicotyledons</taxon>
        <taxon>Gunneridae</taxon>
        <taxon>Pentapetalae</taxon>
        <taxon>rosids</taxon>
        <taxon>malvids</taxon>
        <taxon>Brassicales</taxon>
        <taxon>Brassicaceae</taxon>
        <taxon>Coluteocarpeae</taxon>
        <taxon>Microthlaspi</taxon>
    </lineage>
</organism>
<dbReference type="InterPro" id="IPR050796">
    <property type="entry name" value="SCF_F-box_component"/>
</dbReference>
<dbReference type="Pfam" id="PF07734">
    <property type="entry name" value="FBA_1"/>
    <property type="match status" value="1"/>
</dbReference>
<accession>A0A6D2INT4</accession>
<evidence type="ECO:0000259" key="3">
    <source>
        <dbReference type="Pfam" id="PF24750"/>
    </source>
</evidence>
<dbReference type="AlphaFoldDB" id="A0A6D2INT4"/>
<dbReference type="SUPFAM" id="SSF81383">
    <property type="entry name" value="F-box domain"/>
    <property type="match status" value="1"/>
</dbReference>
<keyword evidence="5" id="KW-1185">Reference proteome</keyword>
<evidence type="ECO:0008006" key="6">
    <source>
        <dbReference type="Google" id="ProtNLM"/>
    </source>
</evidence>
<evidence type="ECO:0000259" key="1">
    <source>
        <dbReference type="Pfam" id="PF00646"/>
    </source>
</evidence>
<evidence type="ECO:0000313" key="5">
    <source>
        <dbReference type="Proteomes" id="UP000467841"/>
    </source>
</evidence>
<evidence type="ECO:0000313" key="4">
    <source>
        <dbReference type="EMBL" id="CAA7032081.1"/>
    </source>
</evidence>
<dbReference type="Gene3D" id="1.20.1280.50">
    <property type="match status" value="1"/>
</dbReference>
<dbReference type="PANTHER" id="PTHR31672">
    <property type="entry name" value="BNACNNG10540D PROTEIN"/>
    <property type="match status" value="1"/>
</dbReference>
<feature type="domain" description="F-box protein At3g26010-like beta-propeller" evidence="3">
    <location>
        <begin position="153"/>
        <end position="473"/>
    </location>
</feature>
<dbReference type="Proteomes" id="UP000467841">
    <property type="component" value="Unassembled WGS sequence"/>
</dbReference>